<accession>A0ABQ3K968</accession>
<evidence type="ECO:0000256" key="1">
    <source>
        <dbReference type="SAM" id="Phobius"/>
    </source>
</evidence>
<organism evidence="2 3">
    <name type="scientific">Deinococcus piscis</name>
    <dbReference type="NCBI Taxonomy" id="394230"/>
    <lineage>
        <taxon>Bacteria</taxon>
        <taxon>Thermotogati</taxon>
        <taxon>Deinococcota</taxon>
        <taxon>Deinococci</taxon>
        <taxon>Deinococcales</taxon>
        <taxon>Deinococcaceae</taxon>
        <taxon>Deinococcus</taxon>
    </lineage>
</organism>
<dbReference type="RefSeq" id="WP_189643743.1">
    <property type="nucleotide sequence ID" value="NZ_BNAL01000032.1"/>
</dbReference>
<evidence type="ECO:0000313" key="3">
    <source>
        <dbReference type="Proteomes" id="UP000632154"/>
    </source>
</evidence>
<proteinExistence type="predicted"/>
<keyword evidence="1" id="KW-0812">Transmembrane</keyword>
<reference evidence="3" key="1">
    <citation type="journal article" date="2019" name="Int. J. Syst. Evol. Microbiol.">
        <title>The Global Catalogue of Microorganisms (GCM) 10K type strain sequencing project: providing services to taxonomists for standard genome sequencing and annotation.</title>
        <authorList>
            <consortium name="The Broad Institute Genomics Platform"/>
            <consortium name="The Broad Institute Genome Sequencing Center for Infectious Disease"/>
            <person name="Wu L."/>
            <person name="Ma J."/>
        </authorList>
    </citation>
    <scope>NUCLEOTIDE SEQUENCE [LARGE SCALE GENOMIC DNA]</scope>
    <source>
        <strain evidence="3">CGMCC 1.18439</strain>
    </source>
</reference>
<comment type="caution">
    <text evidence="2">The sequence shown here is derived from an EMBL/GenBank/DDBJ whole genome shotgun (WGS) entry which is preliminary data.</text>
</comment>
<sequence length="56" mass="6035">MKAMSYLLILVASLGIVAAVQNAYKADSVWPMLGHGAFALLCLFLVVREVRALSGR</sequence>
<gene>
    <name evidence="2" type="ORF">GCM10017783_21430</name>
</gene>
<keyword evidence="1" id="KW-0472">Membrane</keyword>
<keyword evidence="1" id="KW-1133">Transmembrane helix</keyword>
<protein>
    <submittedName>
        <fullName evidence="2">Uncharacterized protein</fullName>
    </submittedName>
</protein>
<feature type="transmembrane region" description="Helical" evidence="1">
    <location>
        <begin position="29"/>
        <end position="47"/>
    </location>
</feature>
<dbReference type="EMBL" id="BNAL01000032">
    <property type="protein sequence ID" value="GHG08597.1"/>
    <property type="molecule type" value="Genomic_DNA"/>
</dbReference>
<dbReference type="Proteomes" id="UP000632154">
    <property type="component" value="Unassembled WGS sequence"/>
</dbReference>
<evidence type="ECO:0000313" key="2">
    <source>
        <dbReference type="EMBL" id="GHG08597.1"/>
    </source>
</evidence>
<keyword evidence="3" id="KW-1185">Reference proteome</keyword>
<name>A0ABQ3K968_9DEIO</name>